<keyword evidence="4 6" id="KW-1133">Transmembrane helix</keyword>
<evidence type="ECO:0000313" key="9">
    <source>
        <dbReference type="EMBL" id="ASY10366.1"/>
    </source>
</evidence>
<accession>A0AAC9YQ46</accession>
<dbReference type="KEGG" id="plan:A1s21148_02220"/>
<dbReference type="InterPro" id="IPR035681">
    <property type="entry name" value="ComA-like_MBL"/>
</dbReference>
<dbReference type="CDD" id="cd07731">
    <property type="entry name" value="ComA-like_MBL-fold"/>
    <property type="match status" value="1"/>
</dbReference>
<feature type="transmembrane region" description="Helical" evidence="6">
    <location>
        <begin position="395"/>
        <end position="413"/>
    </location>
</feature>
<sequence length="703" mass="75169">MAPWRISLGAICFVLLAISQKKRRVIVLVIALTLGSVVMSMRQQSLESSAVANYFQSTVEVRAQITTDPQRTAKRVSGQNFLPPSYSFLASLRQIDSGSEKFNLRTPVRIITSDKSVVGLLPGQWISLSASVLESKEARTGALLIARGSVTATTEASSWAKSLAAIRLGLRNASGSGDGASLIPGMVLGDTSLQSDQFKSDMRRSGLTHLVAVSGANFAIVSAFVLWCMQFLFRSMRFRIIATAIALICFIALVRPSPSVLRAAAMAAVLLISYGTRRGADSLPALGFAIALVVVGDPWQAREPGFALSVLATAGLLLYAPRVTNFFARGVPKLLAQAAAPPIAAMVFCAPVIVALSGFLSPASLFANLFAAPAVAPITITGFIAALISPLFPQLSTLLITCIKPLAIWIAWVADWAAGYRVLTLQKGLIGFLVIAVVIALFLLAPKRLVATVVILVVSLSYLQRFPAGDWQVANCDIGQGDGAAINLGDHRAIVIDTGPDPEAIDRCLKQLGVREIPLLIITHGHADHIAGWPGVIKGRKIDLTWYQNVKRGARAQLQSTQGPVDIEVLWPDSGIYDPNNSSIAVRITTSDYTLFAGGDMEPLSQSLIASTTSEVDIYKVCHHGSAYQDEIFTKALSPQVAMISVGAGNSYGHPAPATLELLEATGAKVLRTDRDGAIAISARNHRLKVRTSRSKLTFLRWE</sequence>
<dbReference type="Pfam" id="PF00753">
    <property type="entry name" value="Lactamase_B"/>
    <property type="match status" value="1"/>
</dbReference>
<feature type="transmembrane region" description="Helical" evidence="6">
    <location>
        <begin position="425"/>
        <end position="444"/>
    </location>
</feature>
<dbReference type="InterPro" id="IPR052159">
    <property type="entry name" value="Competence_DNA_uptake"/>
</dbReference>
<evidence type="ECO:0000313" key="10">
    <source>
        <dbReference type="Proteomes" id="UP000217144"/>
    </source>
</evidence>
<feature type="transmembrane region" description="Helical" evidence="6">
    <location>
        <begin position="339"/>
        <end position="360"/>
    </location>
</feature>
<dbReference type="RefSeq" id="WP_095670854.1">
    <property type="nucleotide sequence ID" value="NZ_CP016769.1"/>
</dbReference>
<evidence type="ECO:0000256" key="5">
    <source>
        <dbReference type="ARBA" id="ARBA00023136"/>
    </source>
</evidence>
<evidence type="ECO:0000256" key="1">
    <source>
        <dbReference type="ARBA" id="ARBA00004651"/>
    </source>
</evidence>
<dbReference type="InterPro" id="IPR004477">
    <property type="entry name" value="ComEC_N"/>
</dbReference>
<dbReference type="InterPro" id="IPR001279">
    <property type="entry name" value="Metallo-B-lactamas"/>
</dbReference>
<evidence type="ECO:0000256" key="3">
    <source>
        <dbReference type="ARBA" id="ARBA00022692"/>
    </source>
</evidence>
<evidence type="ECO:0000259" key="7">
    <source>
        <dbReference type="Pfam" id="PF00753"/>
    </source>
</evidence>
<feature type="transmembrane region" description="Helical" evidence="6">
    <location>
        <begin position="366"/>
        <end position="388"/>
    </location>
</feature>
<protein>
    <submittedName>
        <fullName evidence="9">Competence protein ComEC</fullName>
    </submittedName>
</protein>
<feature type="domain" description="Metallo-beta-lactamase" evidence="7">
    <location>
        <begin position="489"/>
        <end position="549"/>
    </location>
</feature>
<feature type="transmembrane region" description="Helical" evidence="6">
    <location>
        <begin position="260"/>
        <end position="276"/>
    </location>
</feature>
<dbReference type="SUPFAM" id="SSF56281">
    <property type="entry name" value="Metallo-hydrolase/oxidoreductase"/>
    <property type="match status" value="1"/>
</dbReference>
<evidence type="ECO:0000256" key="2">
    <source>
        <dbReference type="ARBA" id="ARBA00022475"/>
    </source>
</evidence>
<dbReference type="GO" id="GO:0005886">
    <property type="term" value="C:plasma membrane"/>
    <property type="evidence" value="ECO:0007669"/>
    <property type="project" value="UniProtKB-SubCell"/>
</dbReference>
<reference evidence="9 10" key="1">
    <citation type="submission" date="2016-07" db="EMBL/GenBank/DDBJ databases">
        <title>High microdiversification within the ubiquitous acI lineage of Actinobacteria.</title>
        <authorList>
            <person name="Neuenschwander S.M."/>
            <person name="Salcher M."/>
            <person name="Ghai R."/>
            <person name="Pernthaler J."/>
        </authorList>
    </citation>
    <scope>NUCLEOTIDE SEQUENCE [LARGE SCALE GENOMIC DNA]</scope>
    <source>
        <strain evidence="9">MMS-21-148</strain>
    </source>
</reference>
<dbReference type="PANTHER" id="PTHR30619:SF1">
    <property type="entry name" value="RECOMBINATION PROTEIN 2"/>
    <property type="match status" value="1"/>
</dbReference>
<keyword evidence="2" id="KW-1003">Cell membrane</keyword>
<feature type="transmembrane region" description="Helical" evidence="6">
    <location>
        <begin position="306"/>
        <end position="327"/>
    </location>
</feature>
<dbReference type="Gene3D" id="3.60.15.10">
    <property type="entry name" value="Ribonuclease Z/Hydroxyacylglutathione hydrolase-like"/>
    <property type="match status" value="1"/>
</dbReference>
<gene>
    <name evidence="9" type="ORF">A1s21148_02220</name>
</gene>
<keyword evidence="5 6" id="KW-0472">Membrane</keyword>
<evidence type="ECO:0000256" key="4">
    <source>
        <dbReference type="ARBA" id="ARBA00022989"/>
    </source>
</evidence>
<feature type="transmembrane region" description="Helical" evidence="6">
    <location>
        <begin position="283"/>
        <end position="300"/>
    </location>
</feature>
<keyword evidence="3 6" id="KW-0812">Transmembrane</keyword>
<organism evidence="9 10">
    <name type="scientific">Candidatus Planktophila lacus</name>
    <dbReference type="NCBI Taxonomy" id="1884913"/>
    <lineage>
        <taxon>Bacteria</taxon>
        <taxon>Bacillati</taxon>
        <taxon>Actinomycetota</taxon>
        <taxon>Actinomycetes</taxon>
        <taxon>Candidatus Nanopelagicales</taxon>
        <taxon>Candidatus Nanopelagicaceae</taxon>
        <taxon>Candidatus Planktophila</taxon>
    </lineage>
</organism>
<feature type="transmembrane region" description="Helical" evidence="6">
    <location>
        <begin position="236"/>
        <end position="254"/>
    </location>
</feature>
<dbReference type="InterPro" id="IPR036866">
    <property type="entry name" value="RibonucZ/Hydroxyglut_hydro"/>
</dbReference>
<comment type="subcellular location">
    <subcellularLocation>
        <location evidence="1">Cell membrane</location>
        <topology evidence="1">Multi-pass membrane protein</topology>
    </subcellularLocation>
</comment>
<evidence type="ECO:0000256" key="6">
    <source>
        <dbReference type="SAM" id="Phobius"/>
    </source>
</evidence>
<dbReference type="PANTHER" id="PTHR30619">
    <property type="entry name" value="DNA INTERNALIZATION/COMPETENCE PROTEIN COMEC/REC2"/>
    <property type="match status" value="1"/>
</dbReference>
<dbReference type="Pfam" id="PF03772">
    <property type="entry name" value="Competence"/>
    <property type="match status" value="1"/>
</dbReference>
<keyword evidence="10" id="KW-1185">Reference proteome</keyword>
<dbReference type="EMBL" id="CP016769">
    <property type="protein sequence ID" value="ASY10366.1"/>
    <property type="molecule type" value="Genomic_DNA"/>
</dbReference>
<dbReference type="Proteomes" id="UP000217144">
    <property type="component" value="Chromosome"/>
</dbReference>
<proteinExistence type="predicted"/>
<name>A0AAC9YQ46_9ACTN</name>
<feature type="transmembrane region" description="Helical" evidence="6">
    <location>
        <begin position="207"/>
        <end position="229"/>
    </location>
</feature>
<dbReference type="NCBIfam" id="TIGR00360">
    <property type="entry name" value="ComEC_N-term"/>
    <property type="match status" value="1"/>
</dbReference>
<feature type="domain" description="ComEC/Rec2-related protein" evidence="8">
    <location>
        <begin position="186"/>
        <end position="444"/>
    </location>
</feature>
<evidence type="ECO:0000259" key="8">
    <source>
        <dbReference type="Pfam" id="PF03772"/>
    </source>
</evidence>
<dbReference type="AlphaFoldDB" id="A0AAC9YQ46"/>